<keyword evidence="1" id="KW-0449">Lipoprotein</keyword>
<reference evidence="1" key="1">
    <citation type="journal article" date="2022" name="Microbiol. Resour. Announc.">
        <title>Genome Sequence of Cupriavidus campinensis Strain G5, a Member of a Bacterial Consortium Capable of Polyethylene Degradation.</title>
        <authorList>
            <person name="Schneider B."/>
            <person name="Pfeiffer F."/>
            <person name="Dyall-Smith M."/>
            <person name="Kunte H.J."/>
        </authorList>
    </citation>
    <scope>NUCLEOTIDE SEQUENCE</scope>
    <source>
        <strain evidence="1">G5</strain>
    </source>
</reference>
<accession>A0AAE9I335</accession>
<sequence>MRQPFRTGALCLCASLAAGCGVGQAVKDSTVEAAKWAFTTQVKTMNLDLASRTSLNATDAGKSLSTVVRVYQLKTPDAFRELSYAQLQTNDLTALKPDLLAQRDVVLRPDERVSLAEPMHADAEFVGIVALFRNPDEEAGWKLVVPRRQWKQTDPVRVEVRANTLALAAPAKG</sequence>
<dbReference type="PANTHER" id="PTHR37625:SF4">
    <property type="entry name" value="OUTER MEMBRANE LIPOPROTEIN"/>
    <property type="match status" value="1"/>
</dbReference>
<dbReference type="Proteomes" id="UP001056132">
    <property type="component" value="Chromosome 2"/>
</dbReference>
<dbReference type="KEGG" id="ccam:M5D45_27540"/>
<dbReference type="AlphaFoldDB" id="A0AAE9I335"/>
<dbReference type="RefSeq" id="WP_250025610.1">
    <property type="nucleotide sequence ID" value="NZ_CP097331.1"/>
</dbReference>
<dbReference type="NCBIfam" id="TIGR03352">
    <property type="entry name" value="VI_chp_3"/>
    <property type="match status" value="1"/>
</dbReference>
<proteinExistence type="predicted"/>
<dbReference type="Pfam" id="PF12790">
    <property type="entry name" value="T6SS-SciN"/>
    <property type="match status" value="1"/>
</dbReference>
<gene>
    <name evidence="1" type="primary">tssJ</name>
    <name evidence="1" type="ORF">M5D45_27540</name>
</gene>
<name>A0AAE9I335_9BURK</name>
<evidence type="ECO:0000313" key="1">
    <source>
        <dbReference type="EMBL" id="URF06828.1"/>
    </source>
</evidence>
<dbReference type="EMBL" id="CP097331">
    <property type="protein sequence ID" value="URF06828.1"/>
    <property type="molecule type" value="Genomic_DNA"/>
</dbReference>
<dbReference type="Gene3D" id="2.60.40.4150">
    <property type="entry name" value="Type VI secretion system, lipoprotein SciN"/>
    <property type="match status" value="1"/>
</dbReference>
<dbReference type="PANTHER" id="PTHR37625">
    <property type="entry name" value="OUTER MEMBRANE LIPOPROTEIN-RELATED"/>
    <property type="match status" value="1"/>
</dbReference>
<protein>
    <submittedName>
        <fullName evidence="1">Type VI secretion system lipoprotein TssJ</fullName>
    </submittedName>
</protein>
<reference evidence="1" key="2">
    <citation type="submission" date="2022-05" db="EMBL/GenBank/DDBJ databases">
        <authorList>
            <person name="Kunte H.-J."/>
        </authorList>
    </citation>
    <scope>NUCLEOTIDE SEQUENCE</scope>
    <source>
        <strain evidence="1">G5</strain>
    </source>
</reference>
<dbReference type="InterPro" id="IPR017734">
    <property type="entry name" value="T6SS_SciN"/>
</dbReference>
<evidence type="ECO:0000313" key="2">
    <source>
        <dbReference type="Proteomes" id="UP001056132"/>
    </source>
</evidence>
<dbReference type="InterPro" id="IPR038706">
    <property type="entry name" value="Type_VI_SciN-like_sf"/>
</dbReference>
<dbReference type="PROSITE" id="PS51257">
    <property type="entry name" value="PROKAR_LIPOPROTEIN"/>
    <property type="match status" value="1"/>
</dbReference>
<organism evidence="1 2">
    <name type="scientific">Cupriavidus campinensis</name>
    <dbReference type="NCBI Taxonomy" id="151783"/>
    <lineage>
        <taxon>Bacteria</taxon>
        <taxon>Pseudomonadati</taxon>
        <taxon>Pseudomonadota</taxon>
        <taxon>Betaproteobacteria</taxon>
        <taxon>Burkholderiales</taxon>
        <taxon>Burkholderiaceae</taxon>
        <taxon>Cupriavidus</taxon>
    </lineage>
</organism>